<gene>
    <name evidence="1" type="ORF">NDU88_003989</name>
</gene>
<dbReference type="AlphaFoldDB" id="A0AAV7TQ86"/>
<comment type="caution">
    <text evidence="1">The sequence shown here is derived from an EMBL/GenBank/DDBJ whole genome shotgun (WGS) entry which is preliminary data.</text>
</comment>
<organism evidence="1 2">
    <name type="scientific">Pleurodeles waltl</name>
    <name type="common">Iberian ribbed newt</name>
    <dbReference type="NCBI Taxonomy" id="8319"/>
    <lineage>
        <taxon>Eukaryota</taxon>
        <taxon>Metazoa</taxon>
        <taxon>Chordata</taxon>
        <taxon>Craniata</taxon>
        <taxon>Vertebrata</taxon>
        <taxon>Euteleostomi</taxon>
        <taxon>Amphibia</taxon>
        <taxon>Batrachia</taxon>
        <taxon>Caudata</taxon>
        <taxon>Salamandroidea</taxon>
        <taxon>Salamandridae</taxon>
        <taxon>Pleurodelinae</taxon>
        <taxon>Pleurodeles</taxon>
    </lineage>
</organism>
<keyword evidence="2" id="KW-1185">Reference proteome</keyword>
<name>A0AAV7TQ86_PLEWA</name>
<proteinExistence type="predicted"/>
<protein>
    <submittedName>
        <fullName evidence="1">Uncharacterized protein</fullName>
    </submittedName>
</protein>
<sequence>MRGCAAFGRGSTAGTGSHAARAGTVWTGPAGQSYTALFLRCVERCAAQTEAKDWSGHSEVLSVATAALEEGEAAQQKREVGGRAYGVGGGVQTPGALRQGAGLLVLPSGEDLVTPASGPGPIQDTSPGVTLGAVELQSPERQAASQRRRKWRVGKHPWYLLLWTQPSLGVGGAVLEEDTDCTNLVSNNCTLGGKFSHWDLCANRGQLEGYFRCS</sequence>
<accession>A0AAV7TQ86</accession>
<dbReference type="Proteomes" id="UP001066276">
    <property type="component" value="Chromosome 3_2"/>
</dbReference>
<reference evidence="1" key="1">
    <citation type="journal article" date="2022" name="bioRxiv">
        <title>Sequencing and chromosome-scale assembly of the giantPleurodeles waltlgenome.</title>
        <authorList>
            <person name="Brown T."/>
            <person name="Elewa A."/>
            <person name="Iarovenko S."/>
            <person name="Subramanian E."/>
            <person name="Araus A.J."/>
            <person name="Petzold A."/>
            <person name="Susuki M."/>
            <person name="Suzuki K.-i.T."/>
            <person name="Hayashi T."/>
            <person name="Toyoda A."/>
            <person name="Oliveira C."/>
            <person name="Osipova E."/>
            <person name="Leigh N.D."/>
            <person name="Simon A."/>
            <person name="Yun M.H."/>
        </authorList>
    </citation>
    <scope>NUCLEOTIDE SEQUENCE</scope>
    <source>
        <strain evidence="1">20211129_DDA</strain>
        <tissue evidence="1">Liver</tissue>
    </source>
</reference>
<dbReference type="EMBL" id="JANPWB010000006">
    <property type="protein sequence ID" value="KAJ1178747.1"/>
    <property type="molecule type" value="Genomic_DNA"/>
</dbReference>
<evidence type="ECO:0000313" key="1">
    <source>
        <dbReference type="EMBL" id="KAJ1178747.1"/>
    </source>
</evidence>
<evidence type="ECO:0000313" key="2">
    <source>
        <dbReference type="Proteomes" id="UP001066276"/>
    </source>
</evidence>